<gene>
    <name evidence="1" type="ORF">EEDITHA_LOCUS9302</name>
</gene>
<sequence>MRFDCSNNNNCTDIFVHYLPNFISKIIFSCKTVTNTIEVDNISVQAELKTNNVYVQTDDLRYPNHLEDLTSVPDEIVENNVNKNMTQDLIRAKHDVIENVEEKNLHNIDVDNEEVRHNIKNNLSIYIYLTKF</sequence>
<evidence type="ECO:0000313" key="2">
    <source>
        <dbReference type="Proteomes" id="UP001153954"/>
    </source>
</evidence>
<protein>
    <submittedName>
        <fullName evidence="1">Uncharacterized protein</fullName>
    </submittedName>
</protein>
<dbReference type="AlphaFoldDB" id="A0AAU9U304"/>
<dbReference type="EMBL" id="CAKOGL010000013">
    <property type="protein sequence ID" value="CAH2093655.1"/>
    <property type="molecule type" value="Genomic_DNA"/>
</dbReference>
<dbReference type="Proteomes" id="UP001153954">
    <property type="component" value="Unassembled WGS sequence"/>
</dbReference>
<reference evidence="1" key="1">
    <citation type="submission" date="2022-03" db="EMBL/GenBank/DDBJ databases">
        <authorList>
            <person name="Tunstrom K."/>
        </authorList>
    </citation>
    <scope>NUCLEOTIDE SEQUENCE</scope>
</reference>
<evidence type="ECO:0000313" key="1">
    <source>
        <dbReference type="EMBL" id="CAH2093655.1"/>
    </source>
</evidence>
<name>A0AAU9U304_EUPED</name>
<keyword evidence="2" id="KW-1185">Reference proteome</keyword>
<proteinExistence type="predicted"/>
<organism evidence="1 2">
    <name type="scientific">Euphydryas editha</name>
    <name type="common">Edith's checkerspot</name>
    <dbReference type="NCBI Taxonomy" id="104508"/>
    <lineage>
        <taxon>Eukaryota</taxon>
        <taxon>Metazoa</taxon>
        <taxon>Ecdysozoa</taxon>
        <taxon>Arthropoda</taxon>
        <taxon>Hexapoda</taxon>
        <taxon>Insecta</taxon>
        <taxon>Pterygota</taxon>
        <taxon>Neoptera</taxon>
        <taxon>Endopterygota</taxon>
        <taxon>Lepidoptera</taxon>
        <taxon>Glossata</taxon>
        <taxon>Ditrysia</taxon>
        <taxon>Papilionoidea</taxon>
        <taxon>Nymphalidae</taxon>
        <taxon>Nymphalinae</taxon>
        <taxon>Euphydryas</taxon>
    </lineage>
</organism>
<comment type="caution">
    <text evidence="1">The sequence shown here is derived from an EMBL/GenBank/DDBJ whole genome shotgun (WGS) entry which is preliminary data.</text>
</comment>
<accession>A0AAU9U304</accession>